<dbReference type="SUPFAM" id="SSF52058">
    <property type="entry name" value="L domain-like"/>
    <property type="match status" value="1"/>
</dbReference>
<accession>A0A645C4G9</accession>
<comment type="caution">
    <text evidence="1">The sequence shown here is derived from an EMBL/GenBank/DDBJ whole genome shotgun (WGS) entry which is preliminary data.</text>
</comment>
<dbReference type="AlphaFoldDB" id="A0A645C4G9"/>
<proteinExistence type="predicted"/>
<organism evidence="1">
    <name type="scientific">bioreactor metagenome</name>
    <dbReference type="NCBI Taxonomy" id="1076179"/>
    <lineage>
        <taxon>unclassified sequences</taxon>
        <taxon>metagenomes</taxon>
        <taxon>ecological metagenomes</taxon>
    </lineage>
</organism>
<gene>
    <name evidence="1" type="ORF">SDC9_119505</name>
</gene>
<protein>
    <recommendedName>
        <fullName evidence="2">Internalin-A</fullName>
    </recommendedName>
</protein>
<reference evidence="1" key="1">
    <citation type="submission" date="2019-08" db="EMBL/GenBank/DDBJ databases">
        <authorList>
            <person name="Kucharzyk K."/>
            <person name="Murdoch R.W."/>
            <person name="Higgins S."/>
            <person name="Loffler F."/>
        </authorList>
    </citation>
    <scope>NUCLEOTIDE SEQUENCE</scope>
</reference>
<dbReference type="Gene3D" id="3.80.10.10">
    <property type="entry name" value="Ribonuclease Inhibitor"/>
    <property type="match status" value="1"/>
</dbReference>
<dbReference type="EMBL" id="VSSQ01024798">
    <property type="protein sequence ID" value="MPM72529.1"/>
    <property type="molecule type" value="Genomic_DNA"/>
</dbReference>
<evidence type="ECO:0008006" key="2">
    <source>
        <dbReference type="Google" id="ProtNLM"/>
    </source>
</evidence>
<dbReference type="InterPro" id="IPR032675">
    <property type="entry name" value="LRR_dom_sf"/>
</dbReference>
<dbReference type="PROSITE" id="PS51257">
    <property type="entry name" value="PROKAR_LIPOPROTEIN"/>
    <property type="match status" value="1"/>
</dbReference>
<sequence>MTVRRKSERFRLLVDKLLIFCPICFVLVSCQDVDSVESHLRNDNPHWVCEKDSYSLLYKNNEWNLYIKGPNLKNLSALKHNDFSIVVLDNIEVKDLAFLANSTKLKQLIIQNAPGLTDISALRGKSLKKFYLYNTGVENFDAVYDAPLCHLLLPGSKISDLSKFSNLKKLTYLDLSDCSNIHTIDSLKDCNHLKKIDLSGTSVNDVSPLYGKEFDYFEIDNIPIASKGIPVNITLKKTEEKMKEIVEIGGNR</sequence>
<evidence type="ECO:0000313" key="1">
    <source>
        <dbReference type="EMBL" id="MPM72529.1"/>
    </source>
</evidence>
<name>A0A645C4G9_9ZZZZ</name>